<dbReference type="RefSeq" id="WP_340266458.1">
    <property type="nucleotide sequence ID" value="NZ_JBBEOG010000001.1"/>
</dbReference>
<sequence length="101" mass="10900">MLADVVYYLIFAAYILLTLRLERPAFEPDVTAAQVQMSAVRVGGILLVMGVLHGLNLLLIPVLGRVFSLNRRLSPATALAPSQHEAVGSDASRDPSGRMRA</sequence>
<reference evidence="4" key="1">
    <citation type="journal article" date="2019" name="Int. J. Syst. Evol. Microbiol.">
        <title>The Global Catalogue of Microorganisms (GCM) 10K type strain sequencing project: providing services to taxonomists for standard genome sequencing and annotation.</title>
        <authorList>
            <consortium name="The Broad Institute Genomics Platform"/>
            <consortium name="The Broad Institute Genome Sequencing Center for Infectious Disease"/>
            <person name="Wu L."/>
            <person name="Ma J."/>
        </authorList>
    </citation>
    <scope>NUCLEOTIDE SEQUENCE [LARGE SCALE GENOMIC DNA]</scope>
    <source>
        <strain evidence="4">CCUG 43114</strain>
    </source>
</reference>
<protein>
    <submittedName>
        <fullName evidence="3">Uncharacterized protein</fullName>
    </submittedName>
</protein>
<feature type="transmembrane region" description="Helical" evidence="2">
    <location>
        <begin position="5"/>
        <end position="21"/>
    </location>
</feature>
<keyword evidence="2" id="KW-0472">Membrane</keyword>
<feature type="region of interest" description="Disordered" evidence="1">
    <location>
        <begin position="77"/>
        <end position="101"/>
    </location>
</feature>
<dbReference type="EMBL" id="JBHSLD010000001">
    <property type="protein sequence ID" value="MFC5379394.1"/>
    <property type="molecule type" value="Genomic_DNA"/>
</dbReference>
<accession>A0ABW0GID3</accession>
<evidence type="ECO:0000256" key="2">
    <source>
        <dbReference type="SAM" id="Phobius"/>
    </source>
</evidence>
<keyword evidence="2" id="KW-1133">Transmembrane helix</keyword>
<evidence type="ECO:0000313" key="3">
    <source>
        <dbReference type="EMBL" id="MFC5379394.1"/>
    </source>
</evidence>
<gene>
    <name evidence="3" type="ORF">ACFPJ6_01190</name>
</gene>
<feature type="compositionally biased region" description="Basic and acidic residues" evidence="1">
    <location>
        <begin position="91"/>
        <end position="101"/>
    </location>
</feature>
<dbReference type="Proteomes" id="UP001596122">
    <property type="component" value="Unassembled WGS sequence"/>
</dbReference>
<name>A0ABW0GID3_9MICO</name>
<organism evidence="3 4">
    <name type="scientific">Aquipuribacter nitratireducens</name>
    <dbReference type="NCBI Taxonomy" id="650104"/>
    <lineage>
        <taxon>Bacteria</taxon>
        <taxon>Bacillati</taxon>
        <taxon>Actinomycetota</taxon>
        <taxon>Actinomycetes</taxon>
        <taxon>Micrococcales</taxon>
        <taxon>Intrasporangiaceae</taxon>
        <taxon>Aquipuribacter</taxon>
    </lineage>
</organism>
<keyword evidence="4" id="KW-1185">Reference proteome</keyword>
<evidence type="ECO:0000256" key="1">
    <source>
        <dbReference type="SAM" id="MobiDB-lite"/>
    </source>
</evidence>
<comment type="caution">
    <text evidence="3">The sequence shown here is derived from an EMBL/GenBank/DDBJ whole genome shotgun (WGS) entry which is preliminary data.</text>
</comment>
<proteinExistence type="predicted"/>
<feature type="transmembrane region" description="Helical" evidence="2">
    <location>
        <begin position="41"/>
        <end position="63"/>
    </location>
</feature>
<keyword evidence="2" id="KW-0812">Transmembrane</keyword>
<evidence type="ECO:0000313" key="4">
    <source>
        <dbReference type="Proteomes" id="UP001596122"/>
    </source>
</evidence>